<evidence type="ECO:0000313" key="4">
    <source>
        <dbReference type="Proteomes" id="UP000195569"/>
    </source>
</evidence>
<dbReference type="SUPFAM" id="SSF51905">
    <property type="entry name" value="FAD/NAD(P)-binding domain"/>
    <property type="match status" value="1"/>
</dbReference>
<dbReference type="NCBIfam" id="NF004831">
    <property type="entry name" value="PRK06183.1-5"/>
    <property type="match status" value="1"/>
</dbReference>
<dbReference type="EMBL" id="CYGY02000065">
    <property type="protein sequence ID" value="SIT48855.1"/>
    <property type="molecule type" value="Genomic_DNA"/>
</dbReference>
<dbReference type="InterPro" id="IPR002938">
    <property type="entry name" value="FAD-bd"/>
</dbReference>
<keyword evidence="1 3" id="KW-0560">Oxidoreductase</keyword>
<dbReference type="NCBIfam" id="NF004829">
    <property type="entry name" value="PRK06183.1-3"/>
    <property type="match status" value="1"/>
</dbReference>
<sequence length="553" mass="60056">MDNPKTLKTSVLVVGAGPTGLTLANILGQQGIETILIDRKASTVGEPRAVSIDDESLRTMQAIGLAEAVLENVVKGYGVHYYTRPGGICFGKVEPTASEYGFPRRNAFRQPLLEASLREGLCRFPCVRVLFGHTLVDFAHNADGVRANVASTNGLHTIEAAYVVGTDGGRSSVRQQIGATLVGSSFKARWLVIDIENDDDSFWQTRAFCDGDRPVVDVPGPNKTRRYEFLLQAGETDEEILKPERICELLRPFKGDRPVNIVRKTVYTFHARVADRWKVGRVFLAGDAAHLTPPYAGQGMNSGVRDAHNLGWKLAAVLNGTVGPAVLETYEQERRDHAWALIRLALQLGFVMAPASKLQAWATATFFRATAIVPPVRDYFLKMKFKPKPRFRAGLIDASSSVCADAVGTMSPQPEVRFGQSRMLLDEVTGHGFTLLAIDVDDEALDAVASLPVWARIKATKIAITTSSQTDSNRTTSFVQTTLATAAIPSMYAAAKGCFILVRPDRYVAGVFRATEAESFASRYLAAADVTANPHSAVVGHPQATPSHVLATE</sequence>
<dbReference type="AlphaFoldDB" id="A0A1N7SNG7"/>
<protein>
    <submittedName>
        <fullName evidence="3">3-(3-hydroxy-phenyl)propionate/3-hydroxycinnamic acid hydroxylase</fullName>
        <ecNumber evidence="3">1.14.13.127</ecNumber>
    </submittedName>
</protein>
<dbReference type="InterPro" id="IPR036188">
    <property type="entry name" value="FAD/NAD-bd_sf"/>
</dbReference>
<dbReference type="Gene3D" id="3.50.50.60">
    <property type="entry name" value="FAD/NAD(P)-binding domain"/>
    <property type="match status" value="1"/>
</dbReference>
<evidence type="ECO:0000256" key="1">
    <source>
        <dbReference type="ARBA" id="ARBA00023002"/>
    </source>
</evidence>
<dbReference type="RefSeq" id="WP_087738170.1">
    <property type="nucleotide sequence ID" value="NZ_CYGY02000065.1"/>
</dbReference>
<dbReference type="PANTHER" id="PTHR43476">
    <property type="entry name" value="3-(3-HYDROXY-PHENYL)PROPIONATE/3-HYDROXYCINNAMIC ACID HYDROXYLASE"/>
    <property type="match status" value="1"/>
</dbReference>
<organism evidence="3 4">
    <name type="scientific">Paraburkholderia piptadeniae</name>
    <dbReference type="NCBI Taxonomy" id="1701573"/>
    <lineage>
        <taxon>Bacteria</taxon>
        <taxon>Pseudomonadati</taxon>
        <taxon>Pseudomonadota</taxon>
        <taxon>Betaproteobacteria</taxon>
        <taxon>Burkholderiales</taxon>
        <taxon>Burkholderiaceae</taxon>
        <taxon>Paraburkholderia</taxon>
    </lineage>
</organism>
<gene>
    <name evidence="3" type="primary">mhpA</name>
    <name evidence="3" type="ORF">BN2476_650089</name>
</gene>
<dbReference type="PRINTS" id="PR00420">
    <property type="entry name" value="RNGMNOXGNASE"/>
</dbReference>
<dbReference type="OrthoDB" id="3443359at2"/>
<dbReference type="Gene3D" id="3.40.30.120">
    <property type="match status" value="1"/>
</dbReference>
<dbReference type="PANTHER" id="PTHR43476:SF3">
    <property type="entry name" value="FAD-BINDING MONOOXYGENASE"/>
    <property type="match status" value="1"/>
</dbReference>
<dbReference type="GO" id="GO:0019622">
    <property type="term" value="P:3-(3-hydroxy)phenylpropionate catabolic process"/>
    <property type="evidence" value="ECO:0007669"/>
    <property type="project" value="TreeGrafter"/>
</dbReference>
<dbReference type="Pfam" id="PF01494">
    <property type="entry name" value="FAD_binding_3"/>
    <property type="match status" value="1"/>
</dbReference>
<evidence type="ECO:0000313" key="3">
    <source>
        <dbReference type="EMBL" id="SIT48855.1"/>
    </source>
</evidence>
<proteinExistence type="predicted"/>
<dbReference type="EC" id="1.14.13.127" evidence="3"/>
<dbReference type="Gene3D" id="3.30.70.2450">
    <property type="match status" value="1"/>
</dbReference>
<name>A0A1N7SNG7_9BURK</name>
<feature type="domain" description="FAD-binding" evidence="2">
    <location>
        <begin position="8"/>
        <end position="344"/>
    </location>
</feature>
<accession>A0A1N7SNG7</accession>
<reference evidence="3" key="1">
    <citation type="submission" date="2016-12" db="EMBL/GenBank/DDBJ databases">
        <authorList>
            <person name="Moulin L."/>
        </authorList>
    </citation>
    <scope>NUCLEOTIDE SEQUENCE [LARGE SCALE GENOMIC DNA]</scope>
    <source>
        <strain evidence="3">STM 7183</strain>
    </source>
</reference>
<dbReference type="InterPro" id="IPR050631">
    <property type="entry name" value="PheA/TfdB_FAD_monoxygenase"/>
</dbReference>
<dbReference type="Proteomes" id="UP000195569">
    <property type="component" value="Unassembled WGS sequence"/>
</dbReference>
<dbReference type="GO" id="GO:0008688">
    <property type="term" value="F:3-(3-hydroxyphenyl)propionate hydroxylase activity"/>
    <property type="evidence" value="ECO:0007669"/>
    <property type="project" value="UniProtKB-EC"/>
</dbReference>
<keyword evidence="4" id="KW-1185">Reference proteome</keyword>
<dbReference type="GO" id="GO:0071949">
    <property type="term" value="F:FAD binding"/>
    <property type="evidence" value="ECO:0007669"/>
    <property type="project" value="InterPro"/>
</dbReference>
<comment type="caution">
    <text evidence="3">The sequence shown here is derived from an EMBL/GenBank/DDBJ whole genome shotgun (WGS) entry which is preliminary data.</text>
</comment>
<evidence type="ECO:0000259" key="2">
    <source>
        <dbReference type="Pfam" id="PF01494"/>
    </source>
</evidence>